<organism evidence="2 3">
    <name type="scientific">Klebsiella michiganensis</name>
    <dbReference type="NCBI Taxonomy" id="1134687"/>
    <lineage>
        <taxon>Bacteria</taxon>
        <taxon>Pseudomonadati</taxon>
        <taxon>Pseudomonadota</taxon>
        <taxon>Gammaproteobacteria</taxon>
        <taxon>Enterobacterales</taxon>
        <taxon>Enterobacteriaceae</taxon>
        <taxon>Klebsiella/Raoultella group</taxon>
        <taxon>Klebsiella</taxon>
    </lineage>
</organism>
<dbReference type="Proteomes" id="UP000234667">
    <property type="component" value="Unassembled WGS sequence"/>
</dbReference>
<feature type="transmembrane region" description="Helical" evidence="1">
    <location>
        <begin position="12"/>
        <end position="30"/>
    </location>
</feature>
<proteinExistence type="predicted"/>
<name>A0A2J5P9U6_9ENTR</name>
<evidence type="ECO:0000313" key="3">
    <source>
        <dbReference type="Proteomes" id="UP000234667"/>
    </source>
</evidence>
<sequence length="31" mass="3590">MQEIMQFISRHPVLSIAWVALLVAVLFTTFK</sequence>
<keyword evidence="1" id="KW-0472">Membrane</keyword>
<evidence type="ECO:0000313" key="2">
    <source>
        <dbReference type="EMBL" id="PLO62527.1"/>
    </source>
</evidence>
<keyword evidence="1" id="KW-1133">Transmembrane helix</keyword>
<keyword evidence="1" id="KW-0812">Transmembrane</keyword>
<dbReference type="AlphaFoldDB" id="A0A2J5P9U6"/>
<reference evidence="2 3" key="1">
    <citation type="submission" date="2017-11" db="EMBL/GenBank/DDBJ databases">
        <authorList>
            <person name="Han C.G."/>
        </authorList>
    </citation>
    <scope>NUCLEOTIDE SEQUENCE [LARGE SCALE GENOMIC DNA]</scope>
    <source>
        <strain evidence="2 3">A10</strain>
    </source>
</reference>
<evidence type="ECO:0000256" key="1">
    <source>
        <dbReference type="SAM" id="Phobius"/>
    </source>
</evidence>
<accession>A0A2J5P9U6</accession>
<reference evidence="2 3" key="2">
    <citation type="submission" date="2018-01" db="EMBL/GenBank/DDBJ databases">
        <title>Genomic study of Klebsiella pneumoniae.</title>
        <authorList>
            <person name="Yang Y."/>
            <person name="Bicalho R."/>
        </authorList>
    </citation>
    <scope>NUCLEOTIDE SEQUENCE [LARGE SCALE GENOMIC DNA]</scope>
    <source>
        <strain evidence="2 3">A10</strain>
    </source>
</reference>
<comment type="caution">
    <text evidence="2">The sequence shown here is derived from an EMBL/GenBank/DDBJ whole genome shotgun (WGS) entry which is preliminary data.</text>
</comment>
<gene>
    <name evidence="2" type="ORF">CWN49_30270</name>
</gene>
<feature type="non-terminal residue" evidence="2">
    <location>
        <position position="31"/>
    </location>
</feature>
<protein>
    <submittedName>
        <fullName evidence="2">Rhodanese-like domain-containing protein</fullName>
    </submittedName>
</protein>
<dbReference type="EMBL" id="PIDR01001447">
    <property type="protein sequence ID" value="PLO62527.1"/>
    <property type="molecule type" value="Genomic_DNA"/>
</dbReference>